<dbReference type="AlphaFoldDB" id="A0A0E9TGQ5"/>
<dbReference type="EMBL" id="GBXM01055733">
    <property type="protein sequence ID" value="JAH52844.1"/>
    <property type="molecule type" value="Transcribed_RNA"/>
</dbReference>
<reference evidence="1" key="2">
    <citation type="journal article" date="2015" name="Fish Shellfish Immunol.">
        <title>Early steps in the European eel (Anguilla anguilla)-Vibrio vulnificus interaction in the gills: Role of the RtxA13 toxin.</title>
        <authorList>
            <person name="Callol A."/>
            <person name="Pajuelo D."/>
            <person name="Ebbesson L."/>
            <person name="Teles M."/>
            <person name="MacKenzie S."/>
            <person name="Amaro C."/>
        </authorList>
    </citation>
    <scope>NUCLEOTIDE SEQUENCE</scope>
</reference>
<name>A0A0E9TGQ5_ANGAN</name>
<evidence type="ECO:0000313" key="1">
    <source>
        <dbReference type="EMBL" id="JAH52844.1"/>
    </source>
</evidence>
<organism evidence="1">
    <name type="scientific">Anguilla anguilla</name>
    <name type="common">European freshwater eel</name>
    <name type="synonym">Muraena anguilla</name>
    <dbReference type="NCBI Taxonomy" id="7936"/>
    <lineage>
        <taxon>Eukaryota</taxon>
        <taxon>Metazoa</taxon>
        <taxon>Chordata</taxon>
        <taxon>Craniata</taxon>
        <taxon>Vertebrata</taxon>
        <taxon>Euteleostomi</taxon>
        <taxon>Actinopterygii</taxon>
        <taxon>Neopterygii</taxon>
        <taxon>Teleostei</taxon>
        <taxon>Anguilliformes</taxon>
        <taxon>Anguillidae</taxon>
        <taxon>Anguilla</taxon>
    </lineage>
</organism>
<accession>A0A0E9TGQ5</accession>
<reference evidence="1" key="1">
    <citation type="submission" date="2014-11" db="EMBL/GenBank/DDBJ databases">
        <authorList>
            <person name="Amaro Gonzalez C."/>
        </authorList>
    </citation>
    <scope>NUCLEOTIDE SEQUENCE</scope>
</reference>
<proteinExistence type="predicted"/>
<sequence>MRNLYKHWLLSCRLQG</sequence>
<protein>
    <submittedName>
        <fullName evidence="1">Uncharacterized protein</fullName>
    </submittedName>
</protein>